<evidence type="ECO:0000256" key="1">
    <source>
        <dbReference type="ARBA" id="ARBA00004123"/>
    </source>
</evidence>
<gene>
    <name evidence="9" type="primary">LOC104226011</name>
</gene>
<dbReference type="RefSeq" id="XP_009776202.1">
    <property type="nucleotide sequence ID" value="XM_009777900.1"/>
</dbReference>
<reference evidence="8" key="1">
    <citation type="journal article" date="2013" name="Genome Biol.">
        <title>Reference genomes and transcriptomes of Nicotiana sylvestris and Nicotiana tomentosiformis.</title>
        <authorList>
            <person name="Sierro N."/>
            <person name="Battey J.N."/>
            <person name="Ouadi S."/>
            <person name="Bovet L."/>
            <person name="Goepfert S."/>
            <person name="Bakaher N."/>
            <person name="Peitsch M.C."/>
            <person name="Ivanov N.V."/>
        </authorList>
    </citation>
    <scope>NUCLEOTIDE SEQUENCE [LARGE SCALE GENOMIC DNA]</scope>
</reference>
<accession>A0A1U7W872</accession>
<dbReference type="Pfam" id="PF02362">
    <property type="entry name" value="B3"/>
    <property type="match status" value="1"/>
</dbReference>
<feature type="region of interest" description="Disordered" evidence="6">
    <location>
        <begin position="199"/>
        <end position="218"/>
    </location>
</feature>
<dbReference type="SMART" id="SM01019">
    <property type="entry name" value="B3"/>
    <property type="match status" value="1"/>
</dbReference>
<organism evidence="8 9">
    <name type="scientific">Nicotiana sylvestris</name>
    <name type="common">Wood tobacco</name>
    <name type="synonym">South American tobacco</name>
    <dbReference type="NCBI Taxonomy" id="4096"/>
    <lineage>
        <taxon>Eukaryota</taxon>
        <taxon>Viridiplantae</taxon>
        <taxon>Streptophyta</taxon>
        <taxon>Embryophyta</taxon>
        <taxon>Tracheophyta</taxon>
        <taxon>Spermatophyta</taxon>
        <taxon>Magnoliopsida</taxon>
        <taxon>eudicotyledons</taxon>
        <taxon>Gunneridae</taxon>
        <taxon>Pentapetalae</taxon>
        <taxon>asterids</taxon>
        <taxon>lamiids</taxon>
        <taxon>Solanales</taxon>
        <taxon>Solanaceae</taxon>
        <taxon>Nicotianoideae</taxon>
        <taxon>Nicotianeae</taxon>
        <taxon>Nicotiana</taxon>
    </lineage>
</organism>
<dbReference type="InterPro" id="IPR039218">
    <property type="entry name" value="REM_fam"/>
</dbReference>
<sequence>MKKVSPKKPRFFKPILPGFKNGLKIPIGFLKYLKGQNNERAILRKGSKKWRVKVNGRRFEASWAEFAQNHGLQLGDMLIFRHEGNMEFEVTMFESRDNIWDSSDGCTTTSISEEKKGNHKTKHSKKTSTYMAYSSSQGIASIQQESRPKSSLGQNGVAGLYPGVNFAHKEPEKDHNPPRRSMDLTEAYLVSLAQVYDDQKVKMEEDLERRKKERNLKD</sequence>
<keyword evidence="8" id="KW-1185">Reference proteome</keyword>
<dbReference type="PROSITE" id="PS50863">
    <property type="entry name" value="B3"/>
    <property type="match status" value="1"/>
</dbReference>
<evidence type="ECO:0000259" key="7">
    <source>
        <dbReference type="PROSITE" id="PS50863"/>
    </source>
</evidence>
<dbReference type="STRING" id="4096.A0A1U7W872"/>
<comment type="subcellular location">
    <subcellularLocation>
        <location evidence="1">Nucleus</location>
    </subcellularLocation>
</comment>
<evidence type="ECO:0000256" key="3">
    <source>
        <dbReference type="ARBA" id="ARBA00023125"/>
    </source>
</evidence>
<keyword evidence="3" id="KW-0238">DNA-binding</keyword>
<evidence type="ECO:0000256" key="2">
    <source>
        <dbReference type="ARBA" id="ARBA00023015"/>
    </source>
</evidence>
<feature type="compositionally biased region" description="Basic and acidic residues" evidence="6">
    <location>
        <begin position="167"/>
        <end position="183"/>
    </location>
</feature>
<dbReference type="Gene3D" id="2.40.330.10">
    <property type="entry name" value="DNA-binding pseudobarrel domain"/>
    <property type="match status" value="1"/>
</dbReference>
<dbReference type="GO" id="GO:0005634">
    <property type="term" value="C:nucleus"/>
    <property type="evidence" value="ECO:0007669"/>
    <property type="project" value="UniProtKB-SubCell"/>
</dbReference>
<dbReference type="InterPro" id="IPR015300">
    <property type="entry name" value="DNA-bd_pseudobarrel_sf"/>
</dbReference>
<dbReference type="InterPro" id="IPR003340">
    <property type="entry name" value="B3_DNA-bd"/>
</dbReference>
<keyword evidence="5" id="KW-0539">Nucleus</keyword>
<dbReference type="CDD" id="cd10017">
    <property type="entry name" value="B3_DNA"/>
    <property type="match status" value="1"/>
</dbReference>
<feature type="compositionally biased region" description="Basic residues" evidence="6">
    <location>
        <begin position="117"/>
        <end position="126"/>
    </location>
</feature>
<feature type="domain" description="TF-B3" evidence="7">
    <location>
        <begin position="8"/>
        <end position="96"/>
    </location>
</feature>
<dbReference type="Proteomes" id="UP000189701">
    <property type="component" value="Unplaced"/>
</dbReference>
<protein>
    <submittedName>
        <fullName evidence="9">B3 domain-containing protein REM6-like</fullName>
    </submittedName>
</protein>
<dbReference type="PANTHER" id="PTHR31674">
    <property type="entry name" value="B3 DOMAIN-CONTAINING PROTEIN REM-LIKE 3-RELATED"/>
    <property type="match status" value="1"/>
</dbReference>
<proteinExistence type="predicted"/>
<feature type="compositionally biased region" description="Polar residues" evidence="6">
    <location>
        <begin position="130"/>
        <end position="154"/>
    </location>
</feature>
<feature type="region of interest" description="Disordered" evidence="6">
    <location>
        <begin position="108"/>
        <end position="183"/>
    </location>
</feature>
<dbReference type="PANTHER" id="PTHR31674:SF21">
    <property type="entry name" value="B3 DOMAIN-CONTAINING PROTEIN REM15 ISOFORM X1"/>
    <property type="match status" value="1"/>
</dbReference>
<dbReference type="SUPFAM" id="SSF101936">
    <property type="entry name" value="DNA-binding pseudobarrel domain"/>
    <property type="match status" value="1"/>
</dbReference>
<reference evidence="9" key="2">
    <citation type="submission" date="2025-08" db="UniProtKB">
        <authorList>
            <consortium name="RefSeq"/>
        </authorList>
    </citation>
    <scope>IDENTIFICATION</scope>
    <source>
        <tissue evidence="9">Leaf</tissue>
    </source>
</reference>
<evidence type="ECO:0000313" key="8">
    <source>
        <dbReference type="Proteomes" id="UP000189701"/>
    </source>
</evidence>
<dbReference type="AlphaFoldDB" id="A0A1U7W872"/>
<evidence type="ECO:0000256" key="5">
    <source>
        <dbReference type="ARBA" id="ARBA00023242"/>
    </source>
</evidence>
<name>A0A1U7W872_NICSY</name>
<evidence type="ECO:0000256" key="6">
    <source>
        <dbReference type="SAM" id="MobiDB-lite"/>
    </source>
</evidence>
<evidence type="ECO:0000256" key="4">
    <source>
        <dbReference type="ARBA" id="ARBA00023163"/>
    </source>
</evidence>
<evidence type="ECO:0000313" key="9">
    <source>
        <dbReference type="RefSeq" id="XP_009776202.1"/>
    </source>
</evidence>
<keyword evidence="4" id="KW-0804">Transcription</keyword>
<keyword evidence="2" id="KW-0805">Transcription regulation</keyword>
<dbReference type="GO" id="GO:0003677">
    <property type="term" value="F:DNA binding"/>
    <property type="evidence" value="ECO:0007669"/>
    <property type="project" value="UniProtKB-KW"/>
</dbReference>